<dbReference type="AlphaFoldDB" id="A0A1T1DH52"/>
<name>A0A1T1DH52_9LEPT</name>
<proteinExistence type="predicted"/>
<sequence>MDDERHLIILKLINFDASIRELKDLLRSFVWDYEGSCAELNCEHICKVIRRYLNSDLTKHDIEEWANLIEAREDITFELSKKSLLQNVIHELANPKLSTELSIKKGEEMIDLLC</sequence>
<organism evidence="1 2">
    <name type="scientific">Leptospira kirschneri serovar Pomona</name>
    <dbReference type="NCBI Taxonomy" id="561005"/>
    <lineage>
        <taxon>Bacteria</taxon>
        <taxon>Pseudomonadati</taxon>
        <taxon>Spirochaetota</taxon>
        <taxon>Spirochaetia</taxon>
        <taxon>Leptospirales</taxon>
        <taxon>Leptospiraceae</taxon>
        <taxon>Leptospira</taxon>
    </lineage>
</organism>
<accession>A0A1T1DH52</accession>
<dbReference type="RefSeq" id="WP_082293423.1">
    <property type="nucleotide sequence ID" value="NZ_MVIT01000077.1"/>
</dbReference>
<gene>
    <name evidence="1" type="ORF">B1J93_17670</name>
</gene>
<protein>
    <submittedName>
        <fullName evidence="1">Uncharacterized protein</fullName>
    </submittedName>
</protein>
<dbReference type="EMBL" id="MVIT01000077">
    <property type="protein sequence ID" value="OOV40179.1"/>
    <property type="molecule type" value="Genomic_DNA"/>
</dbReference>
<dbReference type="Proteomes" id="UP000191008">
    <property type="component" value="Unassembled WGS sequence"/>
</dbReference>
<reference evidence="1 2" key="1">
    <citation type="submission" date="2017-02" db="EMBL/GenBank/DDBJ databases">
        <title>Comparative genomic analysis of Brazilian Leptospira kirschneri strains of different serogroups.</title>
        <authorList>
            <person name="Moreno L.Z."/>
            <person name="Miraglia F."/>
            <person name="Kremer F.S."/>
            <person name="Eslabao M.R."/>
            <person name="Lilenbaum W."/>
            <person name="Dellagostin O.A."/>
            <person name="Moreno A.M."/>
        </authorList>
    </citation>
    <scope>NUCLEOTIDE SEQUENCE [LARGE SCALE GENOMIC DNA]</scope>
    <source>
        <strain evidence="1 2">M110/06</strain>
    </source>
</reference>
<evidence type="ECO:0000313" key="2">
    <source>
        <dbReference type="Proteomes" id="UP000191008"/>
    </source>
</evidence>
<evidence type="ECO:0000313" key="1">
    <source>
        <dbReference type="EMBL" id="OOV40179.1"/>
    </source>
</evidence>
<comment type="caution">
    <text evidence="1">The sequence shown here is derived from an EMBL/GenBank/DDBJ whole genome shotgun (WGS) entry which is preliminary data.</text>
</comment>